<dbReference type="EMBL" id="RYUQ01000002">
    <property type="protein sequence ID" value="RYQ26487.1"/>
    <property type="molecule type" value="Genomic_DNA"/>
</dbReference>
<reference evidence="1 2" key="1">
    <citation type="submission" date="2018-12" db="EMBL/GenBank/DDBJ databases">
        <title>Unveiling genomic diversity among members of the Bifidobacterium pseudolongum species, a widely distributed gut commensal of the animal kingdom.</title>
        <authorList>
            <person name="Lugli G.A."/>
            <person name="Duranti S."/>
            <person name="Albert K."/>
            <person name="Mancabelli L."/>
            <person name="Napoli S."/>
            <person name="Viappiani A."/>
            <person name="Anzalone R."/>
            <person name="Longhi G."/>
            <person name="Milani C."/>
            <person name="Turroni F."/>
            <person name="Alessandri G."/>
            <person name="Sela D.A."/>
            <person name="Van Sinderen D."/>
            <person name="Ventura M."/>
        </authorList>
    </citation>
    <scope>NUCLEOTIDE SEQUENCE [LARGE SCALE GENOMIC DNA]</scope>
    <source>
        <strain evidence="1 2">2032B</strain>
    </source>
</reference>
<comment type="caution">
    <text evidence="1">The sequence shown here is derived from an EMBL/GenBank/DDBJ whole genome shotgun (WGS) entry which is preliminary data.</text>
</comment>
<name>A0A4Q5AFG9_9BIFI</name>
<evidence type="ECO:0000313" key="1">
    <source>
        <dbReference type="EMBL" id="RYQ26487.1"/>
    </source>
</evidence>
<sequence length="112" mass="12338">MTGRIIQPGKQVGHLLVIAPWHDGSGIGRWECECACGRHVIKRNDVLLTAIRRGQAAGCGRGCAMRKGNRPGHGHGRRSVDTGCEPIDWGAWIANHHELIDRYRTTTRKGHA</sequence>
<protein>
    <submittedName>
        <fullName evidence="1">Uncharacterized protein</fullName>
    </submittedName>
</protein>
<dbReference type="RefSeq" id="WP_129853688.1">
    <property type="nucleotide sequence ID" value="NZ_RYUQ01000002.1"/>
</dbReference>
<gene>
    <name evidence="1" type="ORF">PG2032B_1083</name>
</gene>
<evidence type="ECO:0000313" key="2">
    <source>
        <dbReference type="Proteomes" id="UP000292535"/>
    </source>
</evidence>
<accession>A0A4Q5AFG9</accession>
<dbReference type="Proteomes" id="UP000292535">
    <property type="component" value="Unassembled WGS sequence"/>
</dbReference>
<dbReference type="AlphaFoldDB" id="A0A4Q5AFG9"/>
<proteinExistence type="predicted"/>
<organism evidence="1 2">
    <name type="scientific">Bifidobacterium pseudolongum subsp. globosum</name>
    <dbReference type="NCBI Taxonomy" id="1690"/>
    <lineage>
        <taxon>Bacteria</taxon>
        <taxon>Bacillati</taxon>
        <taxon>Actinomycetota</taxon>
        <taxon>Actinomycetes</taxon>
        <taxon>Bifidobacteriales</taxon>
        <taxon>Bifidobacteriaceae</taxon>
        <taxon>Bifidobacterium</taxon>
    </lineage>
</organism>